<feature type="region of interest" description="Disordered" evidence="1">
    <location>
        <begin position="912"/>
        <end position="938"/>
    </location>
</feature>
<dbReference type="PROSITE" id="PS00028">
    <property type="entry name" value="ZINC_FINGER_C2H2_1"/>
    <property type="match status" value="1"/>
</dbReference>
<feature type="region of interest" description="Disordered" evidence="1">
    <location>
        <begin position="103"/>
        <end position="123"/>
    </location>
</feature>
<protein>
    <recommendedName>
        <fullName evidence="2">C2H2-type domain-containing protein</fullName>
    </recommendedName>
</protein>
<dbReference type="InterPro" id="IPR013087">
    <property type="entry name" value="Znf_C2H2_type"/>
</dbReference>
<feature type="compositionally biased region" description="Basic and acidic residues" evidence="1">
    <location>
        <begin position="912"/>
        <end position="932"/>
    </location>
</feature>
<feature type="compositionally biased region" description="Basic and acidic residues" evidence="1">
    <location>
        <begin position="1163"/>
        <end position="1172"/>
    </location>
</feature>
<feature type="compositionally biased region" description="Pro residues" evidence="1">
    <location>
        <begin position="1296"/>
        <end position="1316"/>
    </location>
</feature>
<reference evidence="3" key="2">
    <citation type="submission" date="2023-06" db="EMBL/GenBank/DDBJ databases">
        <authorList>
            <consortium name="Lawrence Berkeley National Laboratory"/>
            <person name="Mondo S.J."/>
            <person name="Hensen N."/>
            <person name="Bonometti L."/>
            <person name="Westerberg I."/>
            <person name="Brannstrom I.O."/>
            <person name="Guillou S."/>
            <person name="Cros-Aarteil S."/>
            <person name="Calhoun S."/>
            <person name="Haridas S."/>
            <person name="Kuo A."/>
            <person name="Pangilinan J."/>
            <person name="Riley R."/>
            <person name="Labutti K."/>
            <person name="Andreopoulos B."/>
            <person name="Lipzen A."/>
            <person name="Chen C."/>
            <person name="Yanf M."/>
            <person name="Daum C."/>
            <person name="Ng V."/>
            <person name="Clum A."/>
            <person name="Steindorff A."/>
            <person name="Ohm R."/>
            <person name="Martin F."/>
            <person name="Silar P."/>
            <person name="Natvig D."/>
            <person name="Lalanne C."/>
            <person name="Gautier V."/>
            <person name="Ament-Velasquez S.L."/>
            <person name="Kruys A."/>
            <person name="Hutchinson M.I."/>
            <person name="Powell A.J."/>
            <person name="Barry K."/>
            <person name="Miller A.N."/>
            <person name="Grigoriev I.V."/>
            <person name="Debuchy R."/>
            <person name="Gladieux P."/>
            <person name="Thoren M.H."/>
            <person name="Johannesson H."/>
        </authorList>
    </citation>
    <scope>NUCLEOTIDE SEQUENCE</scope>
    <source>
        <strain evidence="3">PSN324</strain>
    </source>
</reference>
<dbReference type="SMART" id="SM00355">
    <property type="entry name" value="ZnF_C2H2"/>
    <property type="match status" value="3"/>
</dbReference>
<feature type="region of interest" description="Disordered" evidence="1">
    <location>
        <begin position="1260"/>
        <end position="1324"/>
    </location>
</feature>
<comment type="caution">
    <text evidence="3">The sequence shown here is derived from an EMBL/GenBank/DDBJ whole genome shotgun (WGS) entry which is preliminary data.</text>
</comment>
<keyword evidence="4" id="KW-1185">Reference proteome</keyword>
<accession>A0AAV9HRC3</accession>
<feature type="compositionally biased region" description="Polar residues" evidence="1">
    <location>
        <begin position="1031"/>
        <end position="1042"/>
    </location>
</feature>
<organism evidence="3 4">
    <name type="scientific">Cladorrhinum samala</name>
    <dbReference type="NCBI Taxonomy" id="585594"/>
    <lineage>
        <taxon>Eukaryota</taxon>
        <taxon>Fungi</taxon>
        <taxon>Dikarya</taxon>
        <taxon>Ascomycota</taxon>
        <taxon>Pezizomycotina</taxon>
        <taxon>Sordariomycetes</taxon>
        <taxon>Sordariomycetidae</taxon>
        <taxon>Sordariales</taxon>
        <taxon>Podosporaceae</taxon>
        <taxon>Cladorrhinum</taxon>
    </lineage>
</organism>
<feature type="compositionally biased region" description="Polar residues" evidence="1">
    <location>
        <begin position="1144"/>
        <end position="1162"/>
    </location>
</feature>
<evidence type="ECO:0000259" key="2">
    <source>
        <dbReference type="PROSITE" id="PS00028"/>
    </source>
</evidence>
<name>A0AAV9HRC3_9PEZI</name>
<evidence type="ECO:0000256" key="1">
    <source>
        <dbReference type="SAM" id="MobiDB-lite"/>
    </source>
</evidence>
<dbReference type="Pfam" id="PF26082">
    <property type="entry name" value="zf-C2H2_AcuF"/>
    <property type="match status" value="1"/>
</dbReference>
<feature type="region of interest" description="Disordered" evidence="1">
    <location>
        <begin position="451"/>
        <end position="494"/>
    </location>
</feature>
<feature type="compositionally biased region" description="Basic and acidic residues" evidence="1">
    <location>
        <begin position="1213"/>
        <end position="1227"/>
    </location>
</feature>
<feature type="region of interest" description="Disordered" evidence="1">
    <location>
        <begin position="1343"/>
        <end position="1396"/>
    </location>
</feature>
<proteinExistence type="predicted"/>
<dbReference type="PANTHER" id="PTHR35391:SF7">
    <property type="entry name" value="C2H2-TYPE DOMAIN-CONTAINING PROTEIN"/>
    <property type="match status" value="1"/>
</dbReference>
<gene>
    <name evidence="3" type="ORF">QBC42DRAFT_326808</name>
</gene>
<feature type="region of interest" description="Disordered" evidence="1">
    <location>
        <begin position="260"/>
        <end position="279"/>
    </location>
</feature>
<feature type="region of interest" description="Disordered" evidence="1">
    <location>
        <begin position="1142"/>
        <end position="1248"/>
    </location>
</feature>
<sequence>MTDTIASQVTKCLGLFRALVDQDPPGIANEKPIDPKHLETLQDELSRFKVWSGNMGAHKTGTSSLDYRLRDATHIRNQVFKLVRDLISLIQDATEIASGEMTPWDEMEDDPVDNEVESDGESPETELEQIAADVADVVNCLLRLSVDIKNPAPHQRFIETASTDTTFYEPFDTQHVYSKFVNIQPWLAGRLGKAISRRRQYFRYRESHHAKLSAGLEHAPNAPPPDSETIASSIPHALKDKPATPAARVVLEDNNSDAGVSQTSYATSAANPGSLKIPPLPQEAHKGPFQCPFCYMMIIANNRAAWKKHVYSDLKPYTCLVEDCVAPEREFGRRHEWMEHVQRNHWYTYRCPYGCETRMNSPAECKTHFQVHQTDCPRPSVELDAFVKFSEQRLDISKGVSCPLCQDTLYSLKQYQQHVGRHQEQLSLFALPSVQGGESDEDDHDEEIDTNEAASVNSDVLNVEDVSKSPEKQRSLGAPDNKTDAAIPLSPRSVPDNEIRDWELKNQDSSDELEWEGARAELAISRKQNRLTEEEKWLSVASYGTGVLAKGDESDEVPTRNDLSSTKTKPGLSEPEEDWEEELTRQQKSLRDMNRRLLRLRFDAFRRDLSASGVDPHQVEAVVRKVENQSEWESSALVPDRKSWELKKAGDALLRLLGVVRYGKSVSETGNQEEALGKEIESALPVGTEPGFPKISGASAGKFGAEGIFTTDAAEERERKELTDEQNHAALKAYRQMMRRSPEMIKSGEDLDEIDTLMRRAKDEFESLSNHTVFEDPEILVLERAQELLLESIRVTHQGEGLVDNEQKEQQSGQRKQKVGEKEHIYQTGKGQLGEERGNNLEGTSMLNASLIPFDEKDLNEERSRREEEAVAKWKAKEAERIEGEATEEELKRRLKEQLLLSGLSEKEIDAITEKEDERKKNEKRRGREEGSARSSRPTFTRMAVRHLEIETLSFYKIEWKWDQDPKYILINRWVPEWEQNILLEHSRQLRLAEAREGDNAPIAMGSHHPEHDGSGGNPLDDDELREKSQHPPQRSDQSPEMMTRFAGSQSVQMVDAPMREEGHAENPTLSISPVSPASPASPPGPISREPIQDNWARIREIAAERGLRREEAGRNVEEVREADEPIERRVARIKQRVKELTAEVTNQDQHGDRATQTQKTTGIEHKVEKSEQGGGLQSNGLSAKDTAEAGEPVDHLEAFLDSLMVSPTRPSTRPDSHMAHLDHEVESSANLEDGPRAKIRRPARYYDDSWKTPLANDRYYQGLNSNRGMGQSFRPPSWAAPSSGPPLAAQSLVPPWEPSSPGPPRVAPPLRPPGYAPDHLGSSVHAWTLPSLSAVTVEAPVALPSSDDNRPLEARFASFPRPQSAMSFRPPPPPLDTPLTKRSNISKETSKTDEQ</sequence>
<feature type="domain" description="C2H2-type" evidence="2">
    <location>
        <begin position="351"/>
        <end position="372"/>
    </location>
</feature>
<reference evidence="3" key="1">
    <citation type="journal article" date="2023" name="Mol. Phylogenet. Evol.">
        <title>Genome-scale phylogeny and comparative genomics of the fungal order Sordariales.</title>
        <authorList>
            <person name="Hensen N."/>
            <person name="Bonometti L."/>
            <person name="Westerberg I."/>
            <person name="Brannstrom I.O."/>
            <person name="Guillou S."/>
            <person name="Cros-Aarteil S."/>
            <person name="Calhoun S."/>
            <person name="Haridas S."/>
            <person name="Kuo A."/>
            <person name="Mondo S."/>
            <person name="Pangilinan J."/>
            <person name="Riley R."/>
            <person name="LaButti K."/>
            <person name="Andreopoulos B."/>
            <person name="Lipzen A."/>
            <person name="Chen C."/>
            <person name="Yan M."/>
            <person name="Daum C."/>
            <person name="Ng V."/>
            <person name="Clum A."/>
            <person name="Steindorff A."/>
            <person name="Ohm R.A."/>
            <person name="Martin F."/>
            <person name="Silar P."/>
            <person name="Natvig D.O."/>
            <person name="Lalanne C."/>
            <person name="Gautier V."/>
            <person name="Ament-Velasquez S.L."/>
            <person name="Kruys A."/>
            <person name="Hutchinson M.I."/>
            <person name="Powell A.J."/>
            <person name="Barry K."/>
            <person name="Miller A.N."/>
            <person name="Grigoriev I.V."/>
            <person name="Debuchy R."/>
            <person name="Gladieux P."/>
            <person name="Hiltunen Thoren M."/>
            <person name="Johannesson H."/>
        </authorList>
    </citation>
    <scope>NUCLEOTIDE SEQUENCE</scope>
    <source>
        <strain evidence="3">PSN324</strain>
    </source>
</reference>
<evidence type="ECO:0000313" key="4">
    <source>
        <dbReference type="Proteomes" id="UP001321749"/>
    </source>
</evidence>
<feature type="compositionally biased region" description="Polar residues" evidence="1">
    <location>
        <begin position="260"/>
        <end position="271"/>
    </location>
</feature>
<dbReference type="EMBL" id="MU864970">
    <property type="protein sequence ID" value="KAK4462590.1"/>
    <property type="molecule type" value="Genomic_DNA"/>
</dbReference>
<feature type="compositionally biased region" description="Low complexity" evidence="1">
    <location>
        <begin position="1276"/>
        <end position="1292"/>
    </location>
</feature>
<dbReference type="Proteomes" id="UP001321749">
    <property type="component" value="Unassembled WGS sequence"/>
</dbReference>
<dbReference type="PANTHER" id="PTHR35391">
    <property type="entry name" value="C2H2-TYPE DOMAIN-CONTAINING PROTEIN-RELATED"/>
    <property type="match status" value="1"/>
</dbReference>
<dbReference type="InterPro" id="IPR058925">
    <property type="entry name" value="zf-C2H2_AcuF"/>
</dbReference>
<feature type="compositionally biased region" description="Basic and acidic residues" evidence="1">
    <location>
        <begin position="465"/>
        <end position="474"/>
    </location>
</feature>
<feature type="region of interest" description="Disordered" evidence="1">
    <location>
        <begin position="801"/>
        <end position="838"/>
    </location>
</feature>
<feature type="region of interest" description="Disordered" evidence="1">
    <location>
        <begin position="1001"/>
        <end position="1042"/>
    </location>
</feature>
<evidence type="ECO:0000313" key="3">
    <source>
        <dbReference type="EMBL" id="KAK4462590.1"/>
    </source>
</evidence>
<feature type="region of interest" description="Disordered" evidence="1">
    <location>
        <begin position="549"/>
        <end position="585"/>
    </location>
</feature>
<feature type="region of interest" description="Disordered" evidence="1">
    <location>
        <begin position="1061"/>
        <end position="1094"/>
    </location>
</feature>